<feature type="domain" description="RRM" evidence="3">
    <location>
        <begin position="37"/>
        <end position="115"/>
    </location>
</feature>
<dbReference type="InterPro" id="IPR035979">
    <property type="entry name" value="RBD_domain_sf"/>
</dbReference>
<dbReference type="OrthoDB" id="3800936at2759"/>
<keyword evidence="4" id="KW-1185">Reference proteome</keyword>
<dbReference type="GeneID" id="115622462"/>
<dbReference type="PROSITE" id="PS50102">
    <property type="entry name" value="RRM"/>
    <property type="match status" value="1"/>
</dbReference>
<keyword evidence="1 2" id="KW-0694">RNA-binding</keyword>
<evidence type="ECO:0000256" key="1">
    <source>
        <dbReference type="ARBA" id="ARBA00022884"/>
    </source>
</evidence>
<accession>A0A6J2TBD7</accession>
<dbReference type="SMART" id="SM00360">
    <property type="entry name" value="RRM"/>
    <property type="match status" value="1"/>
</dbReference>
<dbReference type="InterPro" id="IPR012677">
    <property type="entry name" value="Nucleotide-bd_a/b_plait_sf"/>
</dbReference>
<evidence type="ECO:0000256" key="2">
    <source>
        <dbReference type="PROSITE-ProRule" id="PRU00176"/>
    </source>
</evidence>
<dbReference type="Proteomes" id="UP000504634">
    <property type="component" value="Unplaced"/>
</dbReference>
<dbReference type="Pfam" id="PF00076">
    <property type="entry name" value="RRM_1"/>
    <property type="match status" value="1"/>
</dbReference>
<dbReference type="SUPFAM" id="SSF54928">
    <property type="entry name" value="RNA-binding domain, RBD"/>
    <property type="match status" value="1"/>
</dbReference>
<evidence type="ECO:0000259" key="3">
    <source>
        <dbReference type="PROSITE" id="PS50102"/>
    </source>
</evidence>
<evidence type="ECO:0000313" key="4">
    <source>
        <dbReference type="Proteomes" id="UP000504634"/>
    </source>
</evidence>
<evidence type="ECO:0000313" key="5">
    <source>
        <dbReference type="RefSeq" id="XP_030372267.1"/>
    </source>
</evidence>
<dbReference type="InterPro" id="IPR000504">
    <property type="entry name" value="RRM_dom"/>
</dbReference>
<dbReference type="Gene3D" id="3.30.70.330">
    <property type="match status" value="1"/>
</dbReference>
<dbReference type="GO" id="GO:0003723">
    <property type="term" value="F:RNA binding"/>
    <property type="evidence" value="ECO:0007669"/>
    <property type="project" value="UniProtKB-UniRule"/>
</dbReference>
<name>A0A6J2TBD7_DROLE</name>
<dbReference type="RefSeq" id="XP_030372267.1">
    <property type="nucleotide sequence ID" value="XM_030516407.1"/>
</dbReference>
<organism evidence="4 5">
    <name type="scientific">Drosophila lebanonensis</name>
    <name type="common">Fruit fly</name>
    <name type="synonym">Scaptodrosophila lebanonensis</name>
    <dbReference type="NCBI Taxonomy" id="7225"/>
    <lineage>
        <taxon>Eukaryota</taxon>
        <taxon>Metazoa</taxon>
        <taxon>Ecdysozoa</taxon>
        <taxon>Arthropoda</taxon>
        <taxon>Hexapoda</taxon>
        <taxon>Insecta</taxon>
        <taxon>Pterygota</taxon>
        <taxon>Neoptera</taxon>
        <taxon>Endopterygota</taxon>
        <taxon>Diptera</taxon>
        <taxon>Brachycera</taxon>
        <taxon>Muscomorpha</taxon>
        <taxon>Ephydroidea</taxon>
        <taxon>Drosophilidae</taxon>
        <taxon>Scaptodrosophila</taxon>
    </lineage>
</organism>
<sequence>MDINDKYRKSQVNGTIYISTCKNISPALQQALESGDGELFLTSIPRQMTAEKLVKLAEHFGDIYCLRFKIDFNGYSRGYAYLQYIDAELMTNALNKLPQHFRSHNLGITVEKSMNCRVLILHNVEELSPIQVYCELRKLGRYVKLRVQECRPKCYIYFIIFVNNEAAAAAHHNIREKIGLFGTQARVSWIKTNWEENVDSAACCKLLPRNRNWTFEDLQLSPCGCFKI</sequence>
<reference evidence="5" key="1">
    <citation type="submission" date="2025-08" db="UniProtKB">
        <authorList>
            <consortium name="RefSeq"/>
        </authorList>
    </citation>
    <scope>IDENTIFICATION</scope>
    <source>
        <strain evidence="5">11010-0011.00</strain>
        <tissue evidence="5">Whole body</tissue>
    </source>
</reference>
<proteinExistence type="predicted"/>
<gene>
    <name evidence="5" type="primary">LOC115622462</name>
</gene>
<dbReference type="AlphaFoldDB" id="A0A6J2TBD7"/>
<protein>
    <submittedName>
        <fullName evidence="5">APOBEC1 complementation factor</fullName>
    </submittedName>
</protein>